<evidence type="ECO:0000313" key="2">
    <source>
        <dbReference type="Proteomes" id="UP000290407"/>
    </source>
</evidence>
<protein>
    <recommendedName>
        <fullName evidence="3">DNA methylase N-4/N-6 domain-containing protein</fullName>
    </recommendedName>
</protein>
<dbReference type="EMBL" id="SBLB01000001">
    <property type="protein sequence ID" value="RYC70890.1"/>
    <property type="molecule type" value="Genomic_DNA"/>
</dbReference>
<dbReference type="InterPro" id="IPR029063">
    <property type="entry name" value="SAM-dependent_MTases_sf"/>
</dbReference>
<organism evidence="1 2">
    <name type="scientific">Spirosoma sordidisoli</name>
    <dbReference type="NCBI Taxonomy" id="2502893"/>
    <lineage>
        <taxon>Bacteria</taxon>
        <taxon>Pseudomonadati</taxon>
        <taxon>Bacteroidota</taxon>
        <taxon>Cytophagia</taxon>
        <taxon>Cytophagales</taxon>
        <taxon>Cytophagaceae</taxon>
        <taxon>Spirosoma</taxon>
    </lineage>
</organism>
<evidence type="ECO:0000313" key="1">
    <source>
        <dbReference type="EMBL" id="RYC70890.1"/>
    </source>
</evidence>
<dbReference type="Gene3D" id="3.40.50.150">
    <property type="entry name" value="Vaccinia Virus protein VP39"/>
    <property type="match status" value="1"/>
</dbReference>
<evidence type="ECO:0008006" key="3">
    <source>
        <dbReference type="Google" id="ProtNLM"/>
    </source>
</evidence>
<comment type="caution">
    <text evidence="1">The sequence shown here is derived from an EMBL/GenBank/DDBJ whole genome shotgun (WGS) entry which is preliminary data.</text>
</comment>
<reference evidence="1 2" key="1">
    <citation type="submission" date="2019-01" db="EMBL/GenBank/DDBJ databases">
        <title>Spirosoma flava sp. nov., a propanil-degrading bacterium isolated from herbicide-contaminated soil.</title>
        <authorList>
            <person name="Zhang L."/>
            <person name="Jiang J.-D."/>
        </authorList>
    </citation>
    <scope>NUCLEOTIDE SEQUENCE [LARGE SCALE GENOMIC DNA]</scope>
    <source>
        <strain evidence="1 2">TY50</strain>
    </source>
</reference>
<dbReference type="RefSeq" id="WP_129599466.1">
    <property type="nucleotide sequence ID" value="NZ_SBLB01000001.1"/>
</dbReference>
<name>A0A4Q2UT24_9BACT</name>
<dbReference type="AlphaFoldDB" id="A0A4Q2UT24"/>
<gene>
    <name evidence="1" type="ORF">EQG79_01685</name>
</gene>
<keyword evidence="2" id="KW-1185">Reference proteome</keyword>
<dbReference type="SUPFAM" id="SSF53335">
    <property type="entry name" value="S-adenosyl-L-methionine-dependent methyltransferases"/>
    <property type="match status" value="1"/>
</dbReference>
<sequence>MNTDLFNQPLVERQTKKPARGQQLQICPEIKTVAFDQQEILHSILTLYVAGSTFDVDATYGYGGFYSGLIPRPAHCFDIAPKRPEAIEGDSRKLPLPSSSVRSLMFDPPFVVTNHKDSDEYVMGQKYGGYRTITQLREHYQSSLDEFARVVRPRGIVVFKCQDFVHGRSNYFIHNEVLHMAQRAGFKAVDLFILFARNRFRGGMVKQNHARKFHSYFWVFRRNQKKRS</sequence>
<dbReference type="Proteomes" id="UP000290407">
    <property type="component" value="Unassembled WGS sequence"/>
</dbReference>
<proteinExistence type="predicted"/>
<accession>A0A4Q2UT24</accession>